<protein>
    <submittedName>
        <fullName evidence="1">DUF2442 domain-containing protein</fullName>
    </submittedName>
</protein>
<reference evidence="1 2" key="1">
    <citation type="submission" date="2022-10" db="EMBL/GenBank/DDBJ databases">
        <title>High-quality genome sequences of two octocoral-associated bacteria, Endozoicomonas euniceicola EF212 and Endozoicomonas gorgoniicola PS125.</title>
        <authorList>
            <person name="Chiou Y.-J."/>
            <person name="Chen Y.-H."/>
        </authorList>
    </citation>
    <scope>NUCLEOTIDE SEQUENCE [LARGE SCALE GENOMIC DNA]</scope>
    <source>
        <strain evidence="1 2">PS125</strain>
    </source>
</reference>
<evidence type="ECO:0000313" key="1">
    <source>
        <dbReference type="EMBL" id="MCW7551687.1"/>
    </source>
</evidence>
<keyword evidence="2" id="KW-1185">Reference proteome</keyword>
<name>A0ABT3MQQ7_9GAMM</name>
<proteinExistence type="predicted"/>
<dbReference type="Proteomes" id="UP001209854">
    <property type="component" value="Unassembled WGS sequence"/>
</dbReference>
<accession>A0ABT3MQQ7</accession>
<dbReference type="Pfam" id="PF10387">
    <property type="entry name" value="DUF2442"/>
    <property type="match status" value="1"/>
</dbReference>
<sequence>MNTLKVEAHPLAQDVQFSESELIVSLVDGRVILVPISWFPSLANGTKQQLSNWELLGEGDGIHWPDLDEDLSVKGLLLGIH</sequence>
<comment type="caution">
    <text evidence="1">The sequence shown here is derived from an EMBL/GenBank/DDBJ whole genome shotgun (WGS) entry which is preliminary data.</text>
</comment>
<dbReference type="EMBL" id="JAPFCC010000001">
    <property type="protein sequence ID" value="MCW7551687.1"/>
    <property type="molecule type" value="Genomic_DNA"/>
</dbReference>
<dbReference type="RefSeq" id="WP_262566700.1">
    <property type="nucleotide sequence ID" value="NZ_JAPFCC010000001.1"/>
</dbReference>
<dbReference type="Gene3D" id="3.30.2020.40">
    <property type="entry name" value="Uncharacterised protein PF10387, DUF2442"/>
    <property type="match status" value="1"/>
</dbReference>
<organism evidence="1 2">
    <name type="scientific">Endozoicomonas gorgoniicola</name>
    <dbReference type="NCBI Taxonomy" id="1234144"/>
    <lineage>
        <taxon>Bacteria</taxon>
        <taxon>Pseudomonadati</taxon>
        <taxon>Pseudomonadota</taxon>
        <taxon>Gammaproteobacteria</taxon>
        <taxon>Oceanospirillales</taxon>
        <taxon>Endozoicomonadaceae</taxon>
        <taxon>Endozoicomonas</taxon>
    </lineage>
</organism>
<dbReference type="InterPro" id="IPR018841">
    <property type="entry name" value="DUF2442"/>
</dbReference>
<evidence type="ECO:0000313" key="2">
    <source>
        <dbReference type="Proteomes" id="UP001209854"/>
    </source>
</evidence>
<gene>
    <name evidence="1" type="ORF">NX722_03310</name>
</gene>